<evidence type="ECO:0000313" key="1">
    <source>
        <dbReference type="EMBL" id="KAA6354780.1"/>
    </source>
</evidence>
<dbReference type="Proteomes" id="UP000324800">
    <property type="component" value="Unassembled WGS sequence"/>
</dbReference>
<reference evidence="1 2" key="1">
    <citation type="submission" date="2019-03" db="EMBL/GenBank/DDBJ databases">
        <title>Single cell metagenomics reveals metabolic interactions within the superorganism composed of flagellate Streblomastix strix and complex community of Bacteroidetes bacteria on its surface.</title>
        <authorList>
            <person name="Treitli S.C."/>
            <person name="Kolisko M."/>
            <person name="Husnik F."/>
            <person name="Keeling P."/>
            <person name="Hampl V."/>
        </authorList>
    </citation>
    <scope>NUCLEOTIDE SEQUENCE [LARGE SCALE GENOMIC DNA]</scope>
    <source>
        <strain evidence="1">ST1C</strain>
    </source>
</reference>
<name>A0A5J4TB60_9EUKA</name>
<dbReference type="AlphaFoldDB" id="A0A5J4TB60"/>
<sequence length="300" mass="33993">SQWVISRNCSFENIQVSGINGSIISETMLGSGTSLRIENTNISECKTIAERARGAAINFGIERGKENFYFSDVTFPKASIAQDTQGEKNIKWDNVIFIRADDLTERLPNSNKIHFADDTNSGWKYAGSDRLTKEIPLYYLWHKYSSDTVHVTSDTNEIDGIAGGRNVLYCGREEYPCETLVYGYKQFDELKPSHTFVIHKTVNLVEQIILAKSITFSSYKPLSQAEIHVDRAAQIDAKSISNPDPEVKFNRIKILIENDLNDTTSPLITASGNNTSIIVRKCNITKSYQDERYILKNWRQ</sequence>
<comment type="caution">
    <text evidence="1">The sequence shown here is derived from an EMBL/GenBank/DDBJ whole genome shotgun (WGS) entry which is preliminary data.</text>
</comment>
<feature type="non-terminal residue" evidence="1">
    <location>
        <position position="1"/>
    </location>
</feature>
<protein>
    <recommendedName>
        <fullName evidence="3">Right handed beta helix domain-containing protein</fullName>
    </recommendedName>
</protein>
<evidence type="ECO:0008006" key="3">
    <source>
        <dbReference type="Google" id="ProtNLM"/>
    </source>
</evidence>
<accession>A0A5J4TB60</accession>
<evidence type="ECO:0000313" key="2">
    <source>
        <dbReference type="Proteomes" id="UP000324800"/>
    </source>
</evidence>
<organism evidence="1 2">
    <name type="scientific">Streblomastix strix</name>
    <dbReference type="NCBI Taxonomy" id="222440"/>
    <lineage>
        <taxon>Eukaryota</taxon>
        <taxon>Metamonada</taxon>
        <taxon>Preaxostyla</taxon>
        <taxon>Oxymonadida</taxon>
        <taxon>Streblomastigidae</taxon>
        <taxon>Streblomastix</taxon>
    </lineage>
</organism>
<gene>
    <name evidence="1" type="ORF">EZS28_049693</name>
</gene>
<proteinExistence type="predicted"/>
<dbReference type="EMBL" id="SNRW01035724">
    <property type="protein sequence ID" value="KAA6354780.1"/>
    <property type="molecule type" value="Genomic_DNA"/>
</dbReference>